<feature type="transmembrane region" description="Helical" evidence="7">
    <location>
        <begin position="118"/>
        <end position="135"/>
    </location>
</feature>
<organism evidence="9 10">
    <name type="scientific">Planctomicrobium piriforme</name>
    <dbReference type="NCBI Taxonomy" id="1576369"/>
    <lineage>
        <taxon>Bacteria</taxon>
        <taxon>Pseudomonadati</taxon>
        <taxon>Planctomycetota</taxon>
        <taxon>Planctomycetia</taxon>
        <taxon>Planctomycetales</taxon>
        <taxon>Planctomycetaceae</taxon>
        <taxon>Planctomicrobium</taxon>
    </lineage>
</organism>
<dbReference type="PANTHER" id="PTHR43731">
    <property type="entry name" value="RHOMBOID PROTEASE"/>
    <property type="match status" value="1"/>
</dbReference>
<evidence type="ECO:0000256" key="7">
    <source>
        <dbReference type="SAM" id="Phobius"/>
    </source>
</evidence>
<feature type="domain" description="Peptidase S54 rhomboid" evidence="8">
    <location>
        <begin position="53"/>
        <end position="200"/>
    </location>
</feature>
<dbReference type="SUPFAM" id="SSF144091">
    <property type="entry name" value="Rhomboid-like"/>
    <property type="match status" value="1"/>
</dbReference>
<dbReference type="InterPro" id="IPR035952">
    <property type="entry name" value="Rhomboid-like_sf"/>
</dbReference>
<keyword evidence="10" id="KW-1185">Reference proteome</keyword>
<dbReference type="InterPro" id="IPR022764">
    <property type="entry name" value="Peptidase_S54_rhomboid_dom"/>
</dbReference>
<evidence type="ECO:0000313" key="10">
    <source>
        <dbReference type="Proteomes" id="UP000199518"/>
    </source>
</evidence>
<keyword evidence="9" id="KW-0645">Protease</keyword>
<dbReference type="STRING" id="1576369.SAMN05421753_11328"/>
<evidence type="ECO:0000256" key="4">
    <source>
        <dbReference type="ARBA" id="ARBA00022801"/>
    </source>
</evidence>
<dbReference type="OrthoDB" id="267668at2"/>
<feature type="transmembrane region" description="Helical" evidence="7">
    <location>
        <begin position="182"/>
        <end position="199"/>
    </location>
</feature>
<keyword evidence="3 7" id="KW-0812">Transmembrane</keyword>
<feature type="transmembrane region" description="Helical" evidence="7">
    <location>
        <begin position="91"/>
        <end position="111"/>
    </location>
</feature>
<dbReference type="Pfam" id="PF01694">
    <property type="entry name" value="Rhomboid"/>
    <property type="match status" value="1"/>
</dbReference>
<evidence type="ECO:0000256" key="1">
    <source>
        <dbReference type="ARBA" id="ARBA00004141"/>
    </source>
</evidence>
<evidence type="ECO:0000256" key="2">
    <source>
        <dbReference type="ARBA" id="ARBA00009045"/>
    </source>
</evidence>
<comment type="subcellular location">
    <subcellularLocation>
        <location evidence="1">Membrane</location>
        <topology evidence="1">Multi-pass membrane protein</topology>
    </subcellularLocation>
</comment>
<name>A0A1I3LQ68_9PLAN</name>
<comment type="similarity">
    <text evidence="2">Belongs to the peptidase S54 family.</text>
</comment>
<dbReference type="GO" id="GO:0006508">
    <property type="term" value="P:proteolysis"/>
    <property type="evidence" value="ECO:0007669"/>
    <property type="project" value="UniProtKB-KW"/>
</dbReference>
<dbReference type="EMBL" id="FOQD01000013">
    <property type="protein sequence ID" value="SFI86655.1"/>
    <property type="molecule type" value="Genomic_DNA"/>
</dbReference>
<evidence type="ECO:0000313" key="9">
    <source>
        <dbReference type="EMBL" id="SFI86655.1"/>
    </source>
</evidence>
<reference evidence="10" key="1">
    <citation type="submission" date="2016-10" db="EMBL/GenBank/DDBJ databases">
        <authorList>
            <person name="Varghese N."/>
            <person name="Submissions S."/>
        </authorList>
    </citation>
    <scope>NUCLEOTIDE SEQUENCE [LARGE SCALE GENOMIC DNA]</scope>
    <source>
        <strain evidence="10">DSM 26348</strain>
    </source>
</reference>
<evidence type="ECO:0000256" key="3">
    <source>
        <dbReference type="ARBA" id="ARBA00022692"/>
    </source>
</evidence>
<dbReference type="Proteomes" id="UP000199518">
    <property type="component" value="Unassembled WGS sequence"/>
</dbReference>
<dbReference type="Gene3D" id="1.20.1540.10">
    <property type="entry name" value="Rhomboid-like"/>
    <property type="match status" value="1"/>
</dbReference>
<accession>A0A1I3LQ68</accession>
<feature type="transmembrane region" description="Helical" evidence="7">
    <location>
        <begin position="55"/>
        <end position="79"/>
    </location>
</feature>
<dbReference type="PANTHER" id="PTHR43731:SF14">
    <property type="entry name" value="PRESENILIN-ASSOCIATED RHOMBOID-LIKE PROTEIN, MITOCHONDRIAL"/>
    <property type="match status" value="1"/>
</dbReference>
<dbReference type="InterPro" id="IPR050925">
    <property type="entry name" value="Rhomboid_protease_S54"/>
</dbReference>
<keyword evidence="6 7" id="KW-0472">Membrane</keyword>
<dbReference type="RefSeq" id="WP_139228525.1">
    <property type="nucleotide sequence ID" value="NZ_FOQD01000013.1"/>
</dbReference>
<dbReference type="GO" id="GO:0004252">
    <property type="term" value="F:serine-type endopeptidase activity"/>
    <property type="evidence" value="ECO:0007669"/>
    <property type="project" value="InterPro"/>
</dbReference>
<dbReference type="GO" id="GO:0016020">
    <property type="term" value="C:membrane"/>
    <property type="evidence" value="ECO:0007669"/>
    <property type="project" value="UniProtKB-SubCell"/>
</dbReference>
<feature type="transmembrane region" description="Helical" evidence="7">
    <location>
        <begin position="16"/>
        <end position="34"/>
    </location>
</feature>
<evidence type="ECO:0000256" key="6">
    <source>
        <dbReference type="ARBA" id="ARBA00023136"/>
    </source>
</evidence>
<evidence type="ECO:0000256" key="5">
    <source>
        <dbReference type="ARBA" id="ARBA00022989"/>
    </source>
</evidence>
<proteinExistence type="inferred from homology"/>
<evidence type="ECO:0000259" key="8">
    <source>
        <dbReference type="Pfam" id="PF01694"/>
    </source>
</evidence>
<sequence length="393" mass="43224">MIIPISTDAPIYHRPYGTVGLIVLNVAVFSLLLAQPEQFDHLALSYGHGLTPFTWLTSNFVHGGWLHLIGNMIFLWGFGLIVEGKLGWQRFLLVFLAIGMIECAVEQLIFWRSSGASCGASAAIFGLMAICLLWAPRNELTVAYWFVTRPGLLDISILWFAVLTFAKSALLFGFLPSAGNEALHLLGAAVGAVIGLALLKLRQVDCEGWDLLSVISGTVPSGEASYSWQYQADSQRRKKARAVRKKKPAASSGEIPVPASSSVDRFSELVVQDKPHAAYAELLKIRRRQPEFQPGGDELLTLARGLRKRREWASATEAYSELIQHNPRAHAARIELAEIMVLVQERPSAARKLLAECPAAELSAQQTSRVSQIQTQIDALIDNGVIEVEGRSW</sequence>
<protein>
    <submittedName>
        <fullName evidence="9">Membrane associated serine protease, rhomboid family</fullName>
    </submittedName>
</protein>
<dbReference type="AlphaFoldDB" id="A0A1I3LQ68"/>
<keyword evidence="5 7" id="KW-1133">Transmembrane helix</keyword>
<keyword evidence="4" id="KW-0378">Hydrolase</keyword>
<gene>
    <name evidence="9" type="ORF">SAMN05421753_11328</name>
</gene>
<feature type="transmembrane region" description="Helical" evidence="7">
    <location>
        <begin position="155"/>
        <end position="175"/>
    </location>
</feature>